<dbReference type="EMBL" id="VMRY01000041">
    <property type="protein sequence ID" value="TVT54469.1"/>
    <property type="molecule type" value="Genomic_DNA"/>
</dbReference>
<dbReference type="PROSITE" id="PS51257">
    <property type="entry name" value="PROKAR_LIPOPROTEIN"/>
    <property type="match status" value="1"/>
</dbReference>
<feature type="signal peptide" evidence="1">
    <location>
        <begin position="1"/>
        <end position="17"/>
    </location>
</feature>
<dbReference type="STRING" id="1543721.AAY24_15455"/>
<comment type="caution">
    <text evidence="2">The sequence shown here is derived from an EMBL/GenBank/DDBJ whole genome shotgun (WGS) entry which is preliminary data.</text>
</comment>
<name>A0A558D0C3_9GAMM</name>
<evidence type="ECO:0008006" key="4">
    <source>
        <dbReference type="Google" id="ProtNLM"/>
    </source>
</evidence>
<proteinExistence type="predicted"/>
<evidence type="ECO:0000313" key="3">
    <source>
        <dbReference type="Proteomes" id="UP000317355"/>
    </source>
</evidence>
<dbReference type="Proteomes" id="UP000317355">
    <property type="component" value="Unassembled WGS sequence"/>
</dbReference>
<reference evidence="2 3" key="1">
    <citation type="submission" date="2019-07" db="EMBL/GenBank/DDBJ databases">
        <title>The pathways for chlorine oxyanion respiration interact through the shared metabolite chlorate.</title>
        <authorList>
            <person name="Barnum T.P."/>
            <person name="Cheng Y."/>
            <person name="Hill K.A."/>
            <person name="Lucas L.N."/>
            <person name="Carlson H.K."/>
            <person name="Coates J.D."/>
        </authorList>
    </citation>
    <scope>NUCLEOTIDE SEQUENCE [LARGE SCALE GENOMIC DNA]</scope>
    <source>
        <strain evidence="2">BK-3</strain>
    </source>
</reference>
<evidence type="ECO:0000256" key="1">
    <source>
        <dbReference type="SAM" id="SignalP"/>
    </source>
</evidence>
<feature type="chain" id="PRO_5021867623" description="Lipoprotein" evidence="1">
    <location>
        <begin position="18"/>
        <end position="236"/>
    </location>
</feature>
<dbReference type="AlphaFoldDB" id="A0A558D0C3"/>
<organism evidence="2 3">
    <name type="scientific">Sedimenticola thiotaurini</name>
    <dbReference type="NCBI Taxonomy" id="1543721"/>
    <lineage>
        <taxon>Bacteria</taxon>
        <taxon>Pseudomonadati</taxon>
        <taxon>Pseudomonadota</taxon>
        <taxon>Gammaproteobacteria</taxon>
        <taxon>Chromatiales</taxon>
        <taxon>Sedimenticolaceae</taxon>
        <taxon>Sedimenticola</taxon>
    </lineage>
</organism>
<protein>
    <recommendedName>
        <fullName evidence="4">Lipoprotein</fullName>
    </recommendedName>
</protein>
<accession>A0A558D0C3</accession>
<sequence>MKGSSVLCLMMVAMLLAGCNSTPDRNSPIKTRQFQMGDIAKSDVDMVAEIQLRYSMEYLKELMEKLYRRNPHEWPKGGAESIALAVDRVFGKNRNGLFPELLGKRGSDSITLAFDPVYNGDRVLAFVEGLRGMILQAHNGKQEFYLTDELDPQKLYNAARNIEIATWKLSHDRDSYGRLFLISNATKGPVSNLSYERLFGKLIALQDSMARIVAQSSNRRIKTIIQSVASAVFMPI</sequence>
<gene>
    <name evidence="2" type="ORF">FHK82_09710</name>
</gene>
<evidence type="ECO:0000313" key="2">
    <source>
        <dbReference type="EMBL" id="TVT54469.1"/>
    </source>
</evidence>
<keyword evidence="1" id="KW-0732">Signal</keyword>